<dbReference type="AlphaFoldDB" id="A0A0D8J1U2"/>
<sequence>MNEKSIFAQRDRALGAASAQEALQRSGTRLRAQQPPIFSAFAARHALCLAKMRGFPAAGLPRALFSSLLFLQA</sequence>
<reference evidence="1" key="1">
    <citation type="submission" date="2015-02" db="EMBL/GenBank/DDBJ databases">
        <title>A novel member of the family Ruminococcaceae isolated from human feces.</title>
        <authorList>
            <person name="Shkoporov A.N."/>
            <person name="Chaplin A.V."/>
            <person name="Motuzova O.V."/>
            <person name="Kafarskaia L.I."/>
            <person name="Khokhlova E.V."/>
            <person name="Efimov B.A."/>
        </authorList>
    </citation>
    <scope>NUCLEOTIDE SEQUENCE [LARGE SCALE GENOMIC DNA]</scope>
    <source>
        <strain evidence="1">585-1</strain>
    </source>
</reference>
<evidence type="ECO:0000313" key="1">
    <source>
        <dbReference type="EMBL" id="KJF40877.1"/>
    </source>
</evidence>
<evidence type="ECO:0000313" key="2">
    <source>
        <dbReference type="Proteomes" id="UP000032483"/>
    </source>
</evidence>
<dbReference type="Proteomes" id="UP000032483">
    <property type="component" value="Unassembled WGS sequence"/>
</dbReference>
<gene>
    <name evidence="1" type="ORF">TQ39_03350</name>
</gene>
<keyword evidence="2" id="KW-1185">Reference proteome</keyword>
<accession>A0A0D8J1U2</accession>
<organism evidence="1 2">
    <name type="scientific">Ruthenibacterium lactatiformans</name>
    <dbReference type="NCBI Taxonomy" id="1550024"/>
    <lineage>
        <taxon>Bacteria</taxon>
        <taxon>Bacillati</taxon>
        <taxon>Bacillota</taxon>
        <taxon>Clostridia</taxon>
        <taxon>Eubacteriales</taxon>
        <taxon>Oscillospiraceae</taxon>
        <taxon>Ruthenibacterium</taxon>
    </lineage>
</organism>
<dbReference type="EMBL" id="JXXK01000003">
    <property type="protein sequence ID" value="KJF40877.1"/>
    <property type="molecule type" value="Genomic_DNA"/>
</dbReference>
<proteinExistence type="predicted"/>
<comment type="caution">
    <text evidence="1">The sequence shown here is derived from an EMBL/GenBank/DDBJ whole genome shotgun (WGS) entry which is preliminary data.</text>
</comment>
<protein>
    <submittedName>
        <fullName evidence="1">Uncharacterized protein</fullName>
    </submittedName>
</protein>
<name>A0A0D8J1U2_9FIRM</name>